<dbReference type="SMART" id="SM00271">
    <property type="entry name" value="DnaJ"/>
    <property type="match status" value="1"/>
</dbReference>
<dbReference type="EMBL" id="FOIB01000010">
    <property type="protein sequence ID" value="SEU34622.1"/>
    <property type="molecule type" value="Genomic_DNA"/>
</dbReference>
<feature type="region of interest" description="Disordered" evidence="1">
    <location>
        <begin position="286"/>
        <end position="343"/>
    </location>
</feature>
<dbReference type="Gene3D" id="1.10.287.110">
    <property type="entry name" value="DnaJ domain"/>
    <property type="match status" value="1"/>
</dbReference>
<dbReference type="SUPFAM" id="SSF57903">
    <property type="entry name" value="FYVE/PHD zinc finger"/>
    <property type="match status" value="1"/>
</dbReference>
<accession>A0A511T821</accession>
<evidence type="ECO:0000313" key="6">
    <source>
        <dbReference type="Proteomes" id="UP000321514"/>
    </source>
</evidence>
<evidence type="ECO:0000313" key="5">
    <source>
        <dbReference type="Proteomes" id="UP000183760"/>
    </source>
</evidence>
<organism evidence="3 6">
    <name type="scientific">Myxococcus fulvus</name>
    <dbReference type="NCBI Taxonomy" id="33"/>
    <lineage>
        <taxon>Bacteria</taxon>
        <taxon>Pseudomonadati</taxon>
        <taxon>Myxococcota</taxon>
        <taxon>Myxococcia</taxon>
        <taxon>Myxococcales</taxon>
        <taxon>Cystobacterineae</taxon>
        <taxon>Myxococcaceae</taxon>
        <taxon>Myxococcus</taxon>
    </lineage>
</organism>
<dbReference type="AlphaFoldDB" id="A0A511T821"/>
<comment type="caution">
    <text evidence="3">The sequence shown here is derived from an EMBL/GenBank/DDBJ whole genome shotgun (WGS) entry which is preliminary data.</text>
</comment>
<reference evidence="4 5" key="1">
    <citation type="submission" date="2016-10" db="EMBL/GenBank/DDBJ databases">
        <authorList>
            <person name="Varghese N."/>
            <person name="Submissions S."/>
        </authorList>
    </citation>
    <scope>NUCLEOTIDE SEQUENCE [LARGE SCALE GENOMIC DNA]</scope>
    <source>
        <strain evidence="4 5">DSM 16525</strain>
    </source>
</reference>
<dbReference type="InterPro" id="IPR011011">
    <property type="entry name" value="Znf_FYVE_PHD"/>
</dbReference>
<sequence>MRACPCCLETLTPGLLGFGSRRLAGHCEACGDAVCQSCLSVESLAAAVFQKRAGASEAGPRKVKGRVCRSCLWEALVEEGRTPSFAAPRGQRERARRAARETCTHAEVKACMGFCPTCGDEVVWKSEHGNPACEACGAPSHRFFNCCWNCGESFDEQNVPQAVARGYRLDFDCDAEDCAGKLAWLMPFCPWCGEEKHWEHPGALECEACEVQVDRGWAFCVRCGEEAPLPDACPRCGVGLDEAASAARCEPCQHVVCGECCDVVVTAAGGERLLCLTCGEGAEPVADTRAAEEPEPEPSEAEEDAAPADDEAEEDAAPADDEEEEEAEPAPRPQAPPPSPWEVLGVVRGAPLADVKRAYLALVAQYHPDKVAQLGPKLQALAQEETRRIIEAWEHIRKHSRPSG</sequence>
<dbReference type="CDD" id="cd06257">
    <property type="entry name" value="DnaJ"/>
    <property type="match status" value="1"/>
</dbReference>
<dbReference type="STRING" id="1334629.MFUL124B02_13800"/>
<dbReference type="EMBL" id="BJXR01000038">
    <property type="protein sequence ID" value="GEN10305.1"/>
    <property type="molecule type" value="Genomic_DNA"/>
</dbReference>
<protein>
    <submittedName>
        <fullName evidence="4">DnaJ domain-containing protein</fullName>
    </submittedName>
</protein>
<dbReference type="RefSeq" id="WP_074957733.1">
    <property type="nucleotide sequence ID" value="NZ_BJXR01000038.1"/>
</dbReference>
<feature type="domain" description="J" evidence="2">
    <location>
        <begin position="339"/>
        <end position="401"/>
    </location>
</feature>
<evidence type="ECO:0000313" key="3">
    <source>
        <dbReference type="EMBL" id="GEN10305.1"/>
    </source>
</evidence>
<feature type="compositionally biased region" description="Acidic residues" evidence="1">
    <location>
        <begin position="293"/>
        <end position="328"/>
    </location>
</feature>
<dbReference type="Pfam" id="PF00226">
    <property type="entry name" value="DnaJ"/>
    <property type="match status" value="1"/>
</dbReference>
<keyword evidence="5" id="KW-1185">Reference proteome</keyword>
<evidence type="ECO:0000259" key="2">
    <source>
        <dbReference type="PROSITE" id="PS50076"/>
    </source>
</evidence>
<reference evidence="3 6" key="2">
    <citation type="submission" date="2019-07" db="EMBL/GenBank/DDBJ databases">
        <title>Whole genome shotgun sequence of Myxococcus fulvus NBRC 100333.</title>
        <authorList>
            <person name="Hosoyama A."/>
            <person name="Uohara A."/>
            <person name="Ohji S."/>
            <person name="Ichikawa N."/>
        </authorList>
    </citation>
    <scope>NUCLEOTIDE SEQUENCE [LARGE SCALE GENOMIC DNA]</scope>
    <source>
        <strain evidence="3 6">NBRC 100333</strain>
    </source>
</reference>
<evidence type="ECO:0000313" key="4">
    <source>
        <dbReference type="EMBL" id="SEU34622.1"/>
    </source>
</evidence>
<dbReference type="InterPro" id="IPR001623">
    <property type="entry name" value="DnaJ_domain"/>
</dbReference>
<evidence type="ECO:0000256" key="1">
    <source>
        <dbReference type="SAM" id="MobiDB-lite"/>
    </source>
</evidence>
<dbReference type="SUPFAM" id="SSF46565">
    <property type="entry name" value="Chaperone J-domain"/>
    <property type="match status" value="1"/>
</dbReference>
<proteinExistence type="predicted"/>
<dbReference type="PROSITE" id="PS50076">
    <property type="entry name" value="DNAJ_2"/>
    <property type="match status" value="1"/>
</dbReference>
<dbReference type="OrthoDB" id="9779622at2"/>
<dbReference type="Proteomes" id="UP000321514">
    <property type="component" value="Unassembled WGS sequence"/>
</dbReference>
<dbReference type="PRINTS" id="PR00625">
    <property type="entry name" value="JDOMAIN"/>
</dbReference>
<gene>
    <name evidence="3" type="ORF">MFU01_53420</name>
    <name evidence="4" type="ORF">SAMN05443572_11092</name>
</gene>
<dbReference type="InterPro" id="IPR036869">
    <property type="entry name" value="J_dom_sf"/>
</dbReference>
<feature type="compositionally biased region" description="Pro residues" evidence="1">
    <location>
        <begin position="330"/>
        <end position="340"/>
    </location>
</feature>
<dbReference type="Proteomes" id="UP000183760">
    <property type="component" value="Unassembled WGS sequence"/>
</dbReference>
<name>A0A511T821_MYXFU</name>